<evidence type="ECO:0000313" key="3">
    <source>
        <dbReference type="Proteomes" id="UP000187486"/>
    </source>
</evidence>
<reference evidence="2 3" key="1">
    <citation type="submission" date="2016-01" db="EMBL/GenBank/DDBJ databases">
        <title>Amycolatopsis coloradensis genome sequencing and assembly.</title>
        <authorList>
            <person name="Mayilraj S."/>
        </authorList>
    </citation>
    <scope>NUCLEOTIDE SEQUENCE [LARGE SCALE GENOMIC DNA]</scope>
    <source>
        <strain evidence="2 3">DSM 44225</strain>
    </source>
</reference>
<dbReference type="AlphaFoldDB" id="A0A1R0KDU8"/>
<proteinExistence type="predicted"/>
<protein>
    <recommendedName>
        <fullName evidence="1">Carrier domain-containing protein</fullName>
    </recommendedName>
</protein>
<accession>A0A1R0KDU8</accession>
<dbReference type="OrthoDB" id="3629265at2"/>
<organism evidence="2 3">
    <name type="scientific">Amycolatopsis coloradensis</name>
    <dbReference type="NCBI Taxonomy" id="76021"/>
    <lineage>
        <taxon>Bacteria</taxon>
        <taxon>Bacillati</taxon>
        <taxon>Actinomycetota</taxon>
        <taxon>Actinomycetes</taxon>
        <taxon>Pseudonocardiales</taxon>
        <taxon>Pseudonocardiaceae</taxon>
        <taxon>Amycolatopsis</taxon>
    </lineage>
</organism>
<evidence type="ECO:0000259" key="1">
    <source>
        <dbReference type="PROSITE" id="PS50075"/>
    </source>
</evidence>
<dbReference type="STRING" id="76021.BS329_40225"/>
<feature type="domain" description="Carrier" evidence="1">
    <location>
        <begin position="3"/>
        <end position="80"/>
    </location>
</feature>
<dbReference type="InterPro" id="IPR036736">
    <property type="entry name" value="ACP-like_sf"/>
</dbReference>
<comment type="caution">
    <text evidence="2">The sequence shown here is derived from an EMBL/GenBank/DDBJ whole genome shotgun (WGS) entry which is preliminary data.</text>
</comment>
<evidence type="ECO:0000313" key="2">
    <source>
        <dbReference type="EMBL" id="OLZ43167.1"/>
    </source>
</evidence>
<sequence length="84" mass="9084">MPEHNVDPDTTVFVAAASVRGRRPGDLTREHRLDQLDFDSLDRIALAVALEQSTHRSVPDLVLSTAGTLGDLIDHLATDPEGTP</sequence>
<dbReference type="PROSITE" id="PS50075">
    <property type="entry name" value="CARRIER"/>
    <property type="match status" value="1"/>
</dbReference>
<dbReference type="Gene3D" id="1.10.1200.10">
    <property type="entry name" value="ACP-like"/>
    <property type="match status" value="1"/>
</dbReference>
<dbReference type="Proteomes" id="UP000187486">
    <property type="component" value="Unassembled WGS sequence"/>
</dbReference>
<dbReference type="RefSeq" id="WP_076168701.1">
    <property type="nucleotide sequence ID" value="NZ_JBEZVB010000099.1"/>
</dbReference>
<keyword evidence="3" id="KW-1185">Reference proteome</keyword>
<dbReference type="EMBL" id="MQUQ01000039">
    <property type="protein sequence ID" value="OLZ43167.1"/>
    <property type="molecule type" value="Genomic_DNA"/>
</dbReference>
<dbReference type="InterPro" id="IPR009081">
    <property type="entry name" value="PP-bd_ACP"/>
</dbReference>
<dbReference type="Pfam" id="PF00550">
    <property type="entry name" value="PP-binding"/>
    <property type="match status" value="1"/>
</dbReference>
<gene>
    <name evidence="2" type="ORF">BS329_40225</name>
</gene>
<dbReference type="SUPFAM" id="SSF47336">
    <property type="entry name" value="ACP-like"/>
    <property type="match status" value="1"/>
</dbReference>
<name>A0A1R0KDU8_9PSEU</name>